<evidence type="ECO:0000313" key="4">
    <source>
        <dbReference type="Proteomes" id="UP000310636"/>
    </source>
</evidence>
<dbReference type="Gene3D" id="3.30.230.10">
    <property type="match status" value="1"/>
</dbReference>
<keyword evidence="2" id="KW-0472">Membrane</keyword>
<dbReference type="InterPro" id="IPR014721">
    <property type="entry name" value="Ribsml_uS5_D2-typ_fold_subgr"/>
</dbReference>
<sequence length="283" mass="30878">MMEENTNAPTPASPVPRTAAGAARRGGRKSPWIVAILLLLVLALPAAYFTMPQYYAFTALGDIVPMREIGVNASVHFVYVKEGIASSRYQKYAVQREMPDAVFTRVDPSAVNDYDEMLDIGEELRNETIVHAVESVNELASDAASEEQSDTRLDELIADTSNYYGDSIGLMLGIGLYEETRSTDCSHGGELVIAGTGTLEADHSVGSVGAIRDKLRTAEAQGVDLFFVPKDKLTFFYEGLSNEEEAELVKQELHLRLDVVPVSTLEEAITYLEGLDPAETPLP</sequence>
<protein>
    <recommendedName>
        <fullName evidence="5">Lon proteolytic domain-containing protein</fullName>
    </recommendedName>
</protein>
<dbReference type="AlphaFoldDB" id="A0A4S4C377"/>
<proteinExistence type="predicted"/>
<comment type="caution">
    <text evidence="3">The sequence shown here is derived from an EMBL/GenBank/DDBJ whole genome shotgun (WGS) entry which is preliminary data.</text>
</comment>
<dbReference type="SUPFAM" id="SSF54211">
    <property type="entry name" value="Ribosomal protein S5 domain 2-like"/>
    <property type="match status" value="1"/>
</dbReference>
<gene>
    <name evidence="3" type="ORF">E6C55_07740</name>
</gene>
<dbReference type="OrthoDB" id="2195098at2"/>
<evidence type="ECO:0008006" key="5">
    <source>
        <dbReference type="Google" id="ProtNLM"/>
    </source>
</evidence>
<accession>A0A4S4C377</accession>
<evidence type="ECO:0000256" key="2">
    <source>
        <dbReference type="SAM" id="Phobius"/>
    </source>
</evidence>
<evidence type="ECO:0000256" key="1">
    <source>
        <dbReference type="SAM" id="MobiDB-lite"/>
    </source>
</evidence>
<feature type="region of interest" description="Disordered" evidence="1">
    <location>
        <begin position="1"/>
        <end position="23"/>
    </location>
</feature>
<dbReference type="InterPro" id="IPR020568">
    <property type="entry name" value="Ribosomal_Su5_D2-typ_SF"/>
</dbReference>
<evidence type="ECO:0000313" key="3">
    <source>
        <dbReference type="EMBL" id="THF81615.1"/>
    </source>
</evidence>
<organism evidence="3 4">
    <name type="scientific">Cohnella fermenti</name>
    <dbReference type="NCBI Taxonomy" id="2565925"/>
    <lineage>
        <taxon>Bacteria</taxon>
        <taxon>Bacillati</taxon>
        <taxon>Bacillota</taxon>
        <taxon>Bacilli</taxon>
        <taxon>Bacillales</taxon>
        <taxon>Paenibacillaceae</taxon>
        <taxon>Cohnella</taxon>
    </lineage>
</organism>
<keyword evidence="2" id="KW-1133">Transmembrane helix</keyword>
<name>A0A4S4C377_9BACL</name>
<keyword evidence="4" id="KW-1185">Reference proteome</keyword>
<dbReference type="EMBL" id="SSOB01000008">
    <property type="protein sequence ID" value="THF81615.1"/>
    <property type="molecule type" value="Genomic_DNA"/>
</dbReference>
<dbReference type="Proteomes" id="UP000310636">
    <property type="component" value="Unassembled WGS sequence"/>
</dbReference>
<feature type="transmembrane region" description="Helical" evidence="2">
    <location>
        <begin position="32"/>
        <end position="51"/>
    </location>
</feature>
<feature type="compositionally biased region" description="Polar residues" evidence="1">
    <location>
        <begin position="1"/>
        <end position="10"/>
    </location>
</feature>
<keyword evidence="2" id="KW-0812">Transmembrane</keyword>
<dbReference type="RefSeq" id="WP_136369211.1">
    <property type="nucleotide sequence ID" value="NZ_SSOB01000008.1"/>
</dbReference>
<reference evidence="3 4" key="1">
    <citation type="submission" date="2019-04" db="EMBL/GenBank/DDBJ databases">
        <title>Cohnella sp. nov. isolated from preserved vegetables.</title>
        <authorList>
            <person name="Lin S.-Y."/>
            <person name="Hung M.-H."/>
            <person name="Young C.-C."/>
        </authorList>
    </citation>
    <scope>NUCLEOTIDE SEQUENCE [LARGE SCALE GENOMIC DNA]</scope>
    <source>
        <strain evidence="3 4">CC-MHH1044</strain>
    </source>
</reference>